<proteinExistence type="inferred from homology"/>
<dbReference type="PROSITE" id="PS51471">
    <property type="entry name" value="FE2OG_OXY"/>
    <property type="match status" value="1"/>
</dbReference>
<keyword evidence="1" id="KW-0560">Oxidoreductase</keyword>
<sequence>MPSLTLPFVPRYVPPPLTKKSFDFSKLGTPEGRAELATQVRDALNVQGFFYVINHGLTQAQNERMFDIGDVPFTQVSDEEKRAYESKIRETGSYQGYKFRQSSQVDGDVPDQIEHYNIHRDVNLRQHPKALQPFLPEIGNFTRFNHFNVLYPVLRLMAMGMELPEDAFVNVFGWSAEGETCTIDTRRSFPRSEEDEVKSKNVWLKGHTDYVGMTLLWSQPVAALQILSPDGKWRWVKHVENGIVVNAGDAMEFLSGGFYKATIHRVVQPPEDQRNHTRLGLIYFTVPDEDVKLVPFTGSPVLQRAGIKRRFEDGDAPMMRDYRIGRASNFLKSKLQKTGNGTEEGTILNGITVTFYD</sequence>
<dbReference type="AlphaFoldDB" id="A0A8H7TZ10"/>
<dbReference type="PRINTS" id="PR00682">
    <property type="entry name" value="IPNSYNTHASE"/>
</dbReference>
<keyword evidence="1" id="KW-0408">Iron</keyword>
<dbReference type="Pfam" id="PF14226">
    <property type="entry name" value="DIOX_N"/>
    <property type="match status" value="1"/>
</dbReference>
<protein>
    <recommendedName>
        <fullName evidence="2">Fe2OG dioxygenase domain-containing protein</fullName>
    </recommendedName>
</protein>
<dbReference type="InterPro" id="IPR027443">
    <property type="entry name" value="IPNS-like_sf"/>
</dbReference>
<dbReference type="PANTHER" id="PTHR47990">
    <property type="entry name" value="2-OXOGLUTARATE (2OG) AND FE(II)-DEPENDENT OXYGENASE SUPERFAMILY PROTEIN-RELATED"/>
    <property type="match status" value="1"/>
</dbReference>
<dbReference type="GO" id="GO:0016491">
    <property type="term" value="F:oxidoreductase activity"/>
    <property type="evidence" value="ECO:0007669"/>
    <property type="project" value="UniProtKB-KW"/>
</dbReference>
<dbReference type="InterPro" id="IPR005123">
    <property type="entry name" value="Oxoglu/Fe-dep_dioxygenase_dom"/>
</dbReference>
<gene>
    <name evidence="3" type="ORF">IEO21_08803</name>
</gene>
<dbReference type="GO" id="GO:0046872">
    <property type="term" value="F:metal ion binding"/>
    <property type="evidence" value="ECO:0007669"/>
    <property type="project" value="UniProtKB-KW"/>
</dbReference>
<dbReference type="InterPro" id="IPR026992">
    <property type="entry name" value="DIOX_N"/>
</dbReference>
<dbReference type="InterPro" id="IPR044861">
    <property type="entry name" value="IPNS-like_FE2OG_OXY"/>
</dbReference>
<dbReference type="Gene3D" id="2.60.120.330">
    <property type="entry name" value="B-lactam Antibiotic, Isopenicillin N Synthase, Chain"/>
    <property type="match status" value="1"/>
</dbReference>
<feature type="domain" description="Fe2OG dioxygenase" evidence="2">
    <location>
        <begin position="182"/>
        <end position="287"/>
    </location>
</feature>
<evidence type="ECO:0000256" key="1">
    <source>
        <dbReference type="RuleBase" id="RU003682"/>
    </source>
</evidence>
<reference evidence="3" key="2">
    <citation type="journal article" name="Front. Microbiol.">
        <title>Degradative Capacity of Two Strains of Rhodonia placenta: From Phenotype to Genotype.</title>
        <authorList>
            <person name="Kolle M."/>
            <person name="Horta M.A.C."/>
            <person name="Nowrousian M."/>
            <person name="Ohm R.A."/>
            <person name="Benz J.P."/>
            <person name="Pilgard A."/>
        </authorList>
    </citation>
    <scope>NUCLEOTIDE SEQUENCE</scope>
    <source>
        <strain evidence="3">FPRL280</strain>
    </source>
</reference>
<keyword evidence="1" id="KW-0479">Metal-binding</keyword>
<dbReference type="SUPFAM" id="SSF51197">
    <property type="entry name" value="Clavaminate synthase-like"/>
    <property type="match status" value="1"/>
</dbReference>
<dbReference type="Pfam" id="PF03171">
    <property type="entry name" value="2OG-FeII_Oxy"/>
    <property type="match status" value="1"/>
</dbReference>
<evidence type="ECO:0000313" key="3">
    <source>
        <dbReference type="EMBL" id="KAF9806121.1"/>
    </source>
</evidence>
<accession>A0A8H7TZ10</accession>
<dbReference type="InterPro" id="IPR050231">
    <property type="entry name" value="Iron_ascorbate_oxido_reductase"/>
</dbReference>
<reference evidence="3" key="1">
    <citation type="submission" date="2020-11" db="EMBL/GenBank/DDBJ databases">
        <authorList>
            <person name="Koelle M."/>
            <person name="Horta M.A.C."/>
            <person name="Nowrousian M."/>
            <person name="Ohm R.A."/>
            <person name="Benz P."/>
            <person name="Pilgard A."/>
        </authorList>
    </citation>
    <scope>NUCLEOTIDE SEQUENCE</scope>
    <source>
        <strain evidence="3">FPRL280</strain>
    </source>
</reference>
<name>A0A8H7TZ10_9APHY</name>
<evidence type="ECO:0000259" key="2">
    <source>
        <dbReference type="PROSITE" id="PS51471"/>
    </source>
</evidence>
<comment type="caution">
    <text evidence="3">The sequence shown here is derived from an EMBL/GenBank/DDBJ whole genome shotgun (WGS) entry which is preliminary data.</text>
</comment>
<comment type="similarity">
    <text evidence="1">Belongs to the iron/ascorbate-dependent oxidoreductase family.</text>
</comment>
<organism evidence="3 4">
    <name type="scientific">Rhodonia placenta</name>
    <dbReference type="NCBI Taxonomy" id="104341"/>
    <lineage>
        <taxon>Eukaryota</taxon>
        <taxon>Fungi</taxon>
        <taxon>Dikarya</taxon>
        <taxon>Basidiomycota</taxon>
        <taxon>Agaricomycotina</taxon>
        <taxon>Agaricomycetes</taxon>
        <taxon>Polyporales</taxon>
        <taxon>Adustoporiaceae</taxon>
        <taxon>Rhodonia</taxon>
    </lineage>
</organism>
<evidence type="ECO:0000313" key="4">
    <source>
        <dbReference type="Proteomes" id="UP000639403"/>
    </source>
</evidence>
<dbReference type="EMBL" id="JADOXO010000346">
    <property type="protein sequence ID" value="KAF9806121.1"/>
    <property type="molecule type" value="Genomic_DNA"/>
</dbReference>
<dbReference type="Proteomes" id="UP000639403">
    <property type="component" value="Unassembled WGS sequence"/>
</dbReference>